<dbReference type="InterPro" id="IPR015947">
    <property type="entry name" value="PUA-like_sf"/>
</dbReference>
<dbReference type="PRINTS" id="PR02008">
    <property type="entry name" value="RCMTFAMILY"/>
</dbReference>
<keyword evidence="2 5" id="KW-0808">Transferase</keyword>
<proteinExistence type="inferred from homology"/>
<evidence type="ECO:0000256" key="6">
    <source>
        <dbReference type="SAM" id="MobiDB-lite"/>
    </source>
</evidence>
<dbReference type="Pfam" id="PF01472">
    <property type="entry name" value="PUA"/>
    <property type="match status" value="1"/>
</dbReference>
<organism evidence="8 9">
    <name type="scientific">Triparma retinervis</name>
    <dbReference type="NCBI Taxonomy" id="2557542"/>
    <lineage>
        <taxon>Eukaryota</taxon>
        <taxon>Sar</taxon>
        <taxon>Stramenopiles</taxon>
        <taxon>Ochrophyta</taxon>
        <taxon>Bolidophyceae</taxon>
        <taxon>Parmales</taxon>
        <taxon>Triparmaceae</taxon>
        <taxon>Triparma</taxon>
    </lineage>
</organism>
<evidence type="ECO:0000313" key="8">
    <source>
        <dbReference type="EMBL" id="GMI11249.1"/>
    </source>
</evidence>
<keyword evidence="3 5" id="KW-0949">S-adenosyl-L-methionine</keyword>
<name>A0A9W7FFQ9_9STRA</name>
<keyword evidence="9" id="KW-1185">Reference proteome</keyword>
<evidence type="ECO:0000259" key="7">
    <source>
        <dbReference type="PROSITE" id="PS51686"/>
    </source>
</evidence>
<keyword evidence="1 5" id="KW-0489">Methyltransferase</keyword>
<protein>
    <recommendedName>
        <fullName evidence="7">SAM-dependent MTase RsmB/NOP-type domain-containing protein</fullName>
    </recommendedName>
</protein>
<dbReference type="PROSITE" id="PS50890">
    <property type="entry name" value="PUA"/>
    <property type="match status" value="1"/>
</dbReference>
<reference evidence="8" key="1">
    <citation type="submission" date="2022-07" db="EMBL/GenBank/DDBJ databases">
        <title>Genome analysis of Parmales, a sister group of diatoms, reveals the evolutionary specialization of diatoms from phago-mixotrophs to photoautotrophs.</title>
        <authorList>
            <person name="Ban H."/>
            <person name="Sato S."/>
            <person name="Yoshikawa S."/>
            <person name="Kazumasa Y."/>
            <person name="Nakamura Y."/>
            <person name="Ichinomiya M."/>
            <person name="Saitoh K."/>
            <person name="Sato N."/>
            <person name="Blanc-Mathieu R."/>
            <person name="Endo H."/>
            <person name="Kuwata A."/>
            <person name="Ogata H."/>
        </authorList>
    </citation>
    <scope>NUCLEOTIDE SEQUENCE</scope>
</reference>
<dbReference type="PANTHER" id="PTHR22807">
    <property type="entry name" value="NOP2 YEAST -RELATED NOL1/NOP2/FMU SUN DOMAIN-CONTAINING"/>
    <property type="match status" value="1"/>
</dbReference>
<feature type="binding site" evidence="5">
    <location>
        <position position="117"/>
    </location>
    <ligand>
        <name>S-adenosyl-L-methionine</name>
        <dbReference type="ChEBI" id="CHEBI:59789"/>
    </ligand>
</feature>
<accession>A0A9W7FFQ9</accession>
<dbReference type="AlphaFoldDB" id="A0A9W7FFQ9"/>
<evidence type="ECO:0000256" key="1">
    <source>
        <dbReference type="ARBA" id="ARBA00022603"/>
    </source>
</evidence>
<keyword evidence="4 5" id="KW-0694">RNA-binding</keyword>
<feature type="binding site" evidence="5">
    <location>
        <position position="144"/>
    </location>
    <ligand>
        <name>S-adenosyl-L-methionine</name>
        <dbReference type="ChEBI" id="CHEBI:59789"/>
    </ligand>
</feature>
<dbReference type="SUPFAM" id="SSF88697">
    <property type="entry name" value="PUA domain-like"/>
    <property type="match status" value="1"/>
</dbReference>
<dbReference type="PROSITE" id="PS51686">
    <property type="entry name" value="SAM_MT_RSMB_NOP"/>
    <property type="match status" value="1"/>
</dbReference>
<dbReference type="GO" id="GO:0001510">
    <property type="term" value="P:RNA methylation"/>
    <property type="evidence" value="ECO:0007669"/>
    <property type="project" value="InterPro"/>
</dbReference>
<dbReference type="PANTHER" id="PTHR22807:SF34">
    <property type="entry name" value="TRNA (CYTOSINE(72)-C(5))-METHYLTRANSFERASE NSUN6"/>
    <property type="match status" value="1"/>
</dbReference>
<dbReference type="InterPro" id="IPR001678">
    <property type="entry name" value="MeTrfase_RsmB-F_NOP2_dom"/>
</dbReference>
<evidence type="ECO:0000256" key="4">
    <source>
        <dbReference type="ARBA" id="ARBA00022884"/>
    </source>
</evidence>
<dbReference type="Proteomes" id="UP001165082">
    <property type="component" value="Unassembled WGS sequence"/>
</dbReference>
<dbReference type="Gene3D" id="3.40.50.150">
    <property type="entry name" value="Vaccinia Virus protein VP39"/>
    <property type="match status" value="1"/>
</dbReference>
<comment type="similarity">
    <text evidence="5">Belongs to the class I-like SAM-binding methyltransferase superfamily. RsmB/NOP family.</text>
</comment>
<dbReference type="InterPro" id="IPR023267">
    <property type="entry name" value="RCMT"/>
</dbReference>
<evidence type="ECO:0000256" key="5">
    <source>
        <dbReference type="PROSITE-ProRule" id="PRU01023"/>
    </source>
</evidence>
<feature type="binding site" evidence="5">
    <location>
        <begin position="88"/>
        <end position="94"/>
    </location>
    <ligand>
        <name>S-adenosyl-L-methionine</name>
        <dbReference type="ChEBI" id="CHEBI:59789"/>
    </ligand>
</feature>
<evidence type="ECO:0000256" key="2">
    <source>
        <dbReference type="ARBA" id="ARBA00022679"/>
    </source>
</evidence>
<comment type="caution">
    <text evidence="5">Lacks conserved residue(s) required for the propagation of feature annotation.</text>
</comment>
<comment type="caution">
    <text evidence="8">The sequence shown here is derived from an EMBL/GenBank/DDBJ whole genome shotgun (WGS) entry which is preliminary data.</text>
</comment>
<gene>
    <name evidence="8" type="ORF">TrRE_jg8153</name>
</gene>
<feature type="compositionally biased region" description="Polar residues" evidence="6">
    <location>
        <begin position="1"/>
        <end position="20"/>
    </location>
</feature>
<dbReference type="GO" id="GO:0008173">
    <property type="term" value="F:RNA methyltransferase activity"/>
    <property type="evidence" value="ECO:0007669"/>
    <property type="project" value="InterPro"/>
</dbReference>
<feature type="non-terminal residue" evidence="8">
    <location>
        <position position="1"/>
    </location>
</feature>
<feature type="region of interest" description="Disordered" evidence="6">
    <location>
        <begin position="1"/>
        <end position="36"/>
    </location>
</feature>
<dbReference type="Gene3D" id="2.30.130.10">
    <property type="entry name" value="PUA domain"/>
    <property type="match status" value="1"/>
</dbReference>
<dbReference type="EMBL" id="BRXZ01000414">
    <property type="protein sequence ID" value="GMI11249.1"/>
    <property type="molecule type" value="Genomic_DNA"/>
</dbReference>
<sequence>MSAMTPSSAKATPPESSDISSPLPPQYECKGPSSSPSVIVDRVCAEALLRGADVFKPGIICAHGDIRMGTKLQVWGDVTGNFEVLDMCCAPGGKTNHLSCLLRSLSHLSPGSLTCIDRSLRKMRSVRSMLDLAGFHDVTTLAGDSQGLLGKVPPLEVPKFQPGVVNKAKAFPRGTFTHILLDPPCSAMGLRPRLCLPDSGSV</sequence>
<dbReference type="Pfam" id="PF01189">
    <property type="entry name" value="Methyltr_RsmB-F"/>
    <property type="match status" value="1"/>
</dbReference>
<feature type="domain" description="SAM-dependent MTase RsmB/NOP-type" evidence="7">
    <location>
        <begin position="1"/>
        <end position="202"/>
    </location>
</feature>
<evidence type="ECO:0000256" key="3">
    <source>
        <dbReference type="ARBA" id="ARBA00022691"/>
    </source>
</evidence>
<dbReference type="InterPro" id="IPR002478">
    <property type="entry name" value="PUA"/>
</dbReference>
<evidence type="ECO:0000313" key="9">
    <source>
        <dbReference type="Proteomes" id="UP001165082"/>
    </source>
</evidence>
<dbReference type="GO" id="GO:0003723">
    <property type="term" value="F:RNA binding"/>
    <property type="evidence" value="ECO:0007669"/>
    <property type="project" value="UniProtKB-UniRule"/>
</dbReference>
<dbReference type="InterPro" id="IPR029063">
    <property type="entry name" value="SAM-dependent_MTases_sf"/>
</dbReference>
<dbReference type="SUPFAM" id="SSF53335">
    <property type="entry name" value="S-adenosyl-L-methionine-dependent methyltransferases"/>
    <property type="match status" value="1"/>
</dbReference>
<feature type="binding site" evidence="5">
    <location>
        <position position="182"/>
    </location>
    <ligand>
        <name>S-adenosyl-L-methionine</name>
        <dbReference type="ChEBI" id="CHEBI:59789"/>
    </ligand>
</feature>
<dbReference type="InterPro" id="IPR036974">
    <property type="entry name" value="PUA_sf"/>
</dbReference>
<dbReference type="OrthoDB" id="260824at2759"/>
<dbReference type="InterPro" id="IPR049560">
    <property type="entry name" value="MeTrfase_RsmB-F_NOP2_cat"/>
</dbReference>